<reference evidence="1 2" key="1">
    <citation type="submission" date="2022-10" db="EMBL/GenBank/DDBJ databases">
        <title>High-quality genome sequences of two octocoral-associated bacteria, Endozoicomonas euniceicola EF212 and Endozoicomonas gorgoniicola PS125.</title>
        <authorList>
            <person name="Chiou Y.-J."/>
            <person name="Chen Y.-H."/>
        </authorList>
    </citation>
    <scope>NUCLEOTIDE SEQUENCE [LARGE SCALE GENOMIC DNA]</scope>
    <source>
        <strain evidence="1 2">PS125</strain>
    </source>
</reference>
<name>A0ABT3MY31_9GAMM</name>
<organism evidence="1 2">
    <name type="scientific">Endozoicomonas gorgoniicola</name>
    <dbReference type="NCBI Taxonomy" id="1234144"/>
    <lineage>
        <taxon>Bacteria</taxon>
        <taxon>Pseudomonadati</taxon>
        <taxon>Pseudomonadota</taxon>
        <taxon>Gammaproteobacteria</taxon>
        <taxon>Oceanospirillales</taxon>
        <taxon>Endozoicomonadaceae</taxon>
        <taxon>Endozoicomonas</taxon>
    </lineage>
</organism>
<proteinExistence type="predicted"/>
<sequence>MDKETMNSAYYKLLRAYLFFLLALPVITLAHTSEVSLCISDDSSKVHLITDSYEIAKWPSIFDFQGDLKLATKMPESERHELLLKLPDTMPSNIKECWNINAAALTDHYPRFQHLIANNTIQHGNDSSIRVFTRELKHYDTNPGSRLAMRRGYIVGFVSLALINHLLPQHAYIGWLALAACFIFPDHADQAFDKIHRLATTPAIDQGQLNWNWGQGRSLSGSDTKPDINYGSSSSTVFPGQKGAKEQSSVVRKGKNVYGFGPLH</sequence>
<dbReference type="RefSeq" id="WP_262564009.1">
    <property type="nucleotide sequence ID" value="NZ_JAPFCC010000001.1"/>
</dbReference>
<keyword evidence="2" id="KW-1185">Reference proteome</keyword>
<dbReference type="Proteomes" id="UP001209854">
    <property type="component" value="Unassembled WGS sequence"/>
</dbReference>
<accession>A0ABT3MY31</accession>
<gene>
    <name evidence="1" type="ORF">NX722_16950</name>
</gene>
<evidence type="ECO:0000313" key="2">
    <source>
        <dbReference type="Proteomes" id="UP001209854"/>
    </source>
</evidence>
<evidence type="ECO:0000313" key="1">
    <source>
        <dbReference type="EMBL" id="MCW7554275.1"/>
    </source>
</evidence>
<dbReference type="EMBL" id="JAPFCC010000001">
    <property type="protein sequence ID" value="MCW7554275.1"/>
    <property type="molecule type" value="Genomic_DNA"/>
</dbReference>
<protein>
    <submittedName>
        <fullName evidence="1">Uncharacterized protein</fullName>
    </submittedName>
</protein>
<comment type="caution">
    <text evidence="1">The sequence shown here is derived from an EMBL/GenBank/DDBJ whole genome shotgun (WGS) entry which is preliminary data.</text>
</comment>